<dbReference type="OrthoDB" id="1729860at2"/>
<gene>
    <name evidence="1" type="ORF">SAMN05660826_01091</name>
</gene>
<evidence type="ECO:0000313" key="1">
    <source>
        <dbReference type="EMBL" id="SHM45848.1"/>
    </source>
</evidence>
<dbReference type="AlphaFoldDB" id="A0A1M7IYQ5"/>
<accession>A0A1M7IYQ5</accession>
<dbReference type="Proteomes" id="UP000184375">
    <property type="component" value="Unassembled WGS sequence"/>
</dbReference>
<dbReference type="EMBL" id="FRCR01000005">
    <property type="protein sequence ID" value="SHM45848.1"/>
    <property type="molecule type" value="Genomic_DNA"/>
</dbReference>
<dbReference type="STRING" id="447595.SAMN05660826_01091"/>
<reference evidence="2" key="1">
    <citation type="submission" date="2016-11" db="EMBL/GenBank/DDBJ databases">
        <authorList>
            <person name="Varghese N."/>
            <person name="Submissions S."/>
        </authorList>
    </citation>
    <scope>NUCLEOTIDE SEQUENCE [LARGE SCALE GENOMIC DNA]</scope>
    <source>
        <strain evidence="2">DSM 18802</strain>
    </source>
</reference>
<name>A0A1M7IYQ5_9FIRM</name>
<sequence length="151" mass="16940">MYTHVAKCTGNLIRVPPAPGPLEVRLPVVVAKKEASFLFVQEKTLPEIPEGIKKIEISLKSSKFVTVKGYVIFEITASQDVYYIFGDMVKLFTAPCLFTGSVPVPEAEEGMEVIPRISIRIYYTNSGARISEHVLISIELQCIEYRNIFLN</sequence>
<protein>
    <recommendedName>
        <fullName evidence="3">SipL SPOCS domain-containing protein</fullName>
    </recommendedName>
</protein>
<keyword evidence="2" id="KW-1185">Reference proteome</keyword>
<dbReference type="RefSeq" id="WP_073255821.1">
    <property type="nucleotide sequence ID" value="NZ_FRCR01000005.1"/>
</dbReference>
<evidence type="ECO:0000313" key="2">
    <source>
        <dbReference type="Proteomes" id="UP000184375"/>
    </source>
</evidence>
<evidence type="ECO:0008006" key="3">
    <source>
        <dbReference type="Google" id="ProtNLM"/>
    </source>
</evidence>
<organism evidence="1 2">
    <name type="scientific">Caldanaerovirga acetigignens</name>
    <dbReference type="NCBI Taxonomy" id="447595"/>
    <lineage>
        <taxon>Bacteria</taxon>
        <taxon>Bacillati</taxon>
        <taxon>Bacillota</taxon>
        <taxon>Clostridia</taxon>
        <taxon>Thermosediminibacterales</taxon>
        <taxon>Thermosediminibacteraceae</taxon>
        <taxon>Caldanaerovirga</taxon>
    </lineage>
</organism>
<proteinExistence type="predicted"/>